<proteinExistence type="predicted"/>
<protein>
    <recommendedName>
        <fullName evidence="3">Phage protein</fullName>
    </recommendedName>
</protein>
<name>W4QIM6_9BACI</name>
<sequence>MAIKIATQKTVIPVQIGELEFSVDVADEAVKKVKEGYLRIKEEVEAMQEQEDYEEDFNRTKEVLKQSYNLILGDEAFEALYDQTPSITLLAKYLMVVVESLNDEFNKAGFNQSQADKAKKYLKQNR</sequence>
<gene>
    <name evidence="1" type="ORF">JCM9152_3421</name>
</gene>
<organism evidence="1 2">
    <name type="scientific">Halalkalibacter hemicellulosilyticusJCM 9152</name>
    <dbReference type="NCBI Taxonomy" id="1236971"/>
    <lineage>
        <taxon>Bacteria</taxon>
        <taxon>Bacillati</taxon>
        <taxon>Bacillota</taxon>
        <taxon>Bacilli</taxon>
        <taxon>Bacillales</taxon>
        <taxon>Bacillaceae</taxon>
        <taxon>Halalkalibacter</taxon>
    </lineage>
</organism>
<evidence type="ECO:0000313" key="1">
    <source>
        <dbReference type="EMBL" id="GAE31921.1"/>
    </source>
</evidence>
<keyword evidence="2" id="KW-1185">Reference proteome</keyword>
<dbReference type="AlphaFoldDB" id="W4QIM6"/>
<reference evidence="1" key="1">
    <citation type="journal article" date="2014" name="Genome Announc.">
        <title>Draft Genome Sequences of Three Alkaliphilic Bacillus Strains, Bacillus wakoensis JCM 9140T, Bacillus akibai JCM 9157T, and Bacillus hemicellulosilyticus JCM 9152T.</title>
        <authorList>
            <person name="Yuki M."/>
            <person name="Oshima K."/>
            <person name="Suda W."/>
            <person name="Oshida Y."/>
            <person name="Kitamura K."/>
            <person name="Iida T."/>
            <person name="Hattori M."/>
            <person name="Ohkuma M."/>
        </authorList>
    </citation>
    <scope>NUCLEOTIDE SEQUENCE [LARGE SCALE GENOMIC DNA]</scope>
    <source>
        <strain evidence="1">JCM 9152</strain>
    </source>
</reference>
<dbReference type="EMBL" id="BAUU01000026">
    <property type="protein sequence ID" value="GAE31921.1"/>
    <property type="molecule type" value="Genomic_DNA"/>
</dbReference>
<evidence type="ECO:0008006" key="3">
    <source>
        <dbReference type="Google" id="ProtNLM"/>
    </source>
</evidence>
<dbReference type="OrthoDB" id="2925140at2"/>
<dbReference type="STRING" id="1236971.JCM9152_3421"/>
<comment type="caution">
    <text evidence="1">The sequence shown here is derived from an EMBL/GenBank/DDBJ whole genome shotgun (WGS) entry which is preliminary data.</text>
</comment>
<accession>W4QIM6</accession>
<evidence type="ECO:0000313" key="2">
    <source>
        <dbReference type="Proteomes" id="UP000018895"/>
    </source>
</evidence>
<dbReference type="RefSeq" id="WP_035346134.1">
    <property type="nucleotide sequence ID" value="NZ_BAUU01000026.1"/>
</dbReference>
<dbReference type="Proteomes" id="UP000018895">
    <property type="component" value="Unassembled WGS sequence"/>
</dbReference>